<keyword evidence="8" id="KW-1015">Disulfide bond</keyword>
<evidence type="ECO:0000256" key="2">
    <source>
        <dbReference type="ARBA" id="ARBA00004613"/>
    </source>
</evidence>
<dbReference type="InterPro" id="IPR009079">
    <property type="entry name" value="4_helix_cytokine-like_core"/>
</dbReference>
<dbReference type="InterPro" id="IPR000471">
    <property type="entry name" value="Interferon_alpha/beta/delta"/>
</dbReference>
<dbReference type="GO" id="GO:0051607">
    <property type="term" value="P:defense response to virus"/>
    <property type="evidence" value="ECO:0007669"/>
    <property type="project" value="UniProtKB-KW"/>
</dbReference>
<feature type="signal peptide" evidence="10">
    <location>
        <begin position="1"/>
        <end position="21"/>
    </location>
</feature>
<name>A0A8B9G5R2_9PSIT</name>
<dbReference type="Pfam" id="PF00143">
    <property type="entry name" value="Interferon"/>
    <property type="match status" value="1"/>
</dbReference>
<evidence type="ECO:0000256" key="10">
    <source>
        <dbReference type="SAM" id="SignalP"/>
    </source>
</evidence>
<evidence type="ECO:0000313" key="12">
    <source>
        <dbReference type="Proteomes" id="UP000694522"/>
    </source>
</evidence>
<comment type="function">
    <text evidence="1">Has antiviral activities.</text>
</comment>
<evidence type="ECO:0000256" key="8">
    <source>
        <dbReference type="ARBA" id="ARBA00023157"/>
    </source>
</evidence>
<evidence type="ECO:0000256" key="4">
    <source>
        <dbReference type="ARBA" id="ARBA00022514"/>
    </source>
</evidence>
<evidence type="ECO:0000256" key="7">
    <source>
        <dbReference type="ARBA" id="ARBA00023118"/>
    </source>
</evidence>
<keyword evidence="6 10" id="KW-0732">Signal</keyword>
<dbReference type="Proteomes" id="UP000694522">
    <property type="component" value="Unplaced"/>
</dbReference>
<dbReference type="GO" id="GO:0005126">
    <property type="term" value="F:cytokine receptor binding"/>
    <property type="evidence" value="ECO:0007669"/>
    <property type="project" value="InterPro"/>
</dbReference>
<dbReference type="Gene3D" id="1.20.1250.10">
    <property type="match status" value="1"/>
</dbReference>
<dbReference type="GO" id="GO:0005125">
    <property type="term" value="F:cytokine activity"/>
    <property type="evidence" value="ECO:0007669"/>
    <property type="project" value="UniProtKB-KW"/>
</dbReference>
<evidence type="ECO:0000256" key="6">
    <source>
        <dbReference type="ARBA" id="ARBA00022729"/>
    </source>
</evidence>
<reference evidence="11" key="2">
    <citation type="submission" date="2025-09" db="UniProtKB">
        <authorList>
            <consortium name="Ensembl"/>
        </authorList>
    </citation>
    <scope>IDENTIFICATION</scope>
</reference>
<accession>A0A8B9G5R2</accession>
<dbReference type="GO" id="GO:0006955">
    <property type="term" value="P:immune response"/>
    <property type="evidence" value="ECO:0007669"/>
    <property type="project" value="UniProtKB-ARBA"/>
</dbReference>
<dbReference type="SMART" id="SM00076">
    <property type="entry name" value="IFabd"/>
    <property type="match status" value="1"/>
</dbReference>
<comment type="similarity">
    <text evidence="3 9">Belongs to the alpha/beta interferon family.</text>
</comment>
<dbReference type="GO" id="GO:0005615">
    <property type="term" value="C:extracellular space"/>
    <property type="evidence" value="ECO:0007669"/>
    <property type="project" value="UniProtKB-KW"/>
</dbReference>
<dbReference type="AlphaFoldDB" id="A0A8B9G5R2"/>
<protein>
    <submittedName>
        <fullName evidence="11">Uncharacterized protein</fullName>
    </submittedName>
</protein>
<evidence type="ECO:0000256" key="1">
    <source>
        <dbReference type="ARBA" id="ARBA00002718"/>
    </source>
</evidence>
<organism evidence="11 12">
    <name type="scientific">Amazona collaria</name>
    <name type="common">yellow-billed parrot</name>
    <dbReference type="NCBI Taxonomy" id="241587"/>
    <lineage>
        <taxon>Eukaryota</taxon>
        <taxon>Metazoa</taxon>
        <taxon>Chordata</taxon>
        <taxon>Craniata</taxon>
        <taxon>Vertebrata</taxon>
        <taxon>Euteleostomi</taxon>
        <taxon>Archelosauria</taxon>
        <taxon>Archosauria</taxon>
        <taxon>Dinosauria</taxon>
        <taxon>Saurischia</taxon>
        <taxon>Theropoda</taxon>
        <taxon>Coelurosauria</taxon>
        <taxon>Aves</taxon>
        <taxon>Neognathae</taxon>
        <taxon>Neoaves</taxon>
        <taxon>Telluraves</taxon>
        <taxon>Australaves</taxon>
        <taxon>Psittaciformes</taxon>
        <taxon>Psittacidae</taxon>
        <taxon>Amazona</taxon>
    </lineage>
</organism>
<dbReference type="SUPFAM" id="SSF47266">
    <property type="entry name" value="4-helical cytokines"/>
    <property type="match status" value="1"/>
</dbReference>
<reference evidence="11" key="1">
    <citation type="submission" date="2025-08" db="UniProtKB">
        <authorList>
            <consortium name="Ensembl"/>
        </authorList>
    </citation>
    <scope>IDENTIFICATION</scope>
</reference>
<dbReference type="PANTHER" id="PTHR11691:SF73">
    <property type="entry name" value="INTERFERON BETA"/>
    <property type="match status" value="1"/>
</dbReference>
<dbReference type="PANTHER" id="PTHR11691">
    <property type="entry name" value="TYPE I INTERFERON"/>
    <property type="match status" value="1"/>
</dbReference>
<sequence length="196" mass="23220">CHHKRLSLFWALTIKMLTATCSPITSSTKNLIFREEHWPNTGRRVTALHWRGGPEHTTFEKGLTCIYLFFFDNTVIATYNNVTLIIYKFLQQIFQLFSKNLPAGVCNRSKIDIFQNAIHQQIEELEICLSEEQSKARMNFQTWIPKSIRLSVKKYFQRITNFQKDKQYSHCTWEAVQVELRTCLIIFDRLMKKHTP</sequence>
<evidence type="ECO:0000256" key="3">
    <source>
        <dbReference type="ARBA" id="ARBA00011033"/>
    </source>
</evidence>
<keyword evidence="4 9" id="KW-0202">Cytokine</keyword>
<feature type="chain" id="PRO_5034811990" evidence="10">
    <location>
        <begin position="22"/>
        <end position="196"/>
    </location>
</feature>
<evidence type="ECO:0000256" key="9">
    <source>
        <dbReference type="RuleBase" id="RU000436"/>
    </source>
</evidence>
<keyword evidence="7 9" id="KW-0051">Antiviral defense</keyword>
<evidence type="ECO:0000256" key="5">
    <source>
        <dbReference type="ARBA" id="ARBA00022525"/>
    </source>
</evidence>
<dbReference type="PRINTS" id="PR00266">
    <property type="entry name" value="INTERFERONAB"/>
</dbReference>
<proteinExistence type="inferred from homology"/>
<dbReference type="Ensembl" id="ENSACOT00000021003.1">
    <property type="protein sequence ID" value="ENSACOP00000020270.1"/>
    <property type="gene ID" value="ENSACOG00000013956.1"/>
</dbReference>
<keyword evidence="12" id="KW-1185">Reference proteome</keyword>
<evidence type="ECO:0000313" key="11">
    <source>
        <dbReference type="Ensembl" id="ENSACOP00000020270.1"/>
    </source>
</evidence>
<keyword evidence="5" id="KW-0964">Secreted</keyword>
<comment type="subcellular location">
    <subcellularLocation>
        <location evidence="2">Secreted</location>
    </subcellularLocation>
</comment>